<gene>
    <name evidence="2" type="ORF">BN961_02832</name>
</gene>
<dbReference type="InterPro" id="IPR025310">
    <property type="entry name" value="DUF4164"/>
</dbReference>
<dbReference type="AlphaFoldDB" id="A0A090MPY5"/>
<feature type="compositionally biased region" description="Low complexity" evidence="1">
    <location>
        <begin position="8"/>
        <end position="23"/>
    </location>
</feature>
<accession>A0A090MPY5</accession>
<keyword evidence="3" id="KW-1185">Reference proteome</keyword>
<reference evidence="2 3" key="1">
    <citation type="journal article" date="2014" name="Genome Announc.">
        <title>Genome Sequence of Afipia felis Strain 76713, Isolated in Hospital Water Using an Amoeba Co-Culture Procedure.</title>
        <authorList>
            <person name="Benamar S."/>
            <person name="La Scola B."/>
            <person name="Croce O."/>
        </authorList>
    </citation>
    <scope>NUCLEOTIDE SEQUENCE [LARGE SCALE GENOMIC DNA]</scope>
    <source>
        <strain evidence="2 3">76713</strain>
    </source>
</reference>
<evidence type="ECO:0000313" key="3">
    <source>
        <dbReference type="Proteomes" id="UP000035762"/>
    </source>
</evidence>
<dbReference type="Pfam" id="PF13747">
    <property type="entry name" value="DUF4164"/>
    <property type="match status" value="1"/>
</dbReference>
<comment type="caution">
    <text evidence="2">The sequence shown here is derived from an EMBL/GenBank/DDBJ whole genome shotgun (WGS) entry which is preliminary data.</text>
</comment>
<name>A0A090MPY5_AFIFE</name>
<feature type="region of interest" description="Disordered" evidence="1">
    <location>
        <begin position="1"/>
        <end position="23"/>
    </location>
</feature>
<organism evidence="2 3">
    <name type="scientific">Afipia felis</name>
    <name type="common">Cat scratch disease bacillus</name>
    <dbReference type="NCBI Taxonomy" id="1035"/>
    <lineage>
        <taxon>Bacteria</taxon>
        <taxon>Pseudomonadati</taxon>
        <taxon>Pseudomonadota</taxon>
        <taxon>Alphaproteobacteria</taxon>
        <taxon>Hyphomicrobiales</taxon>
        <taxon>Nitrobacteraceae</taxon>
        <taxon>Afipia</taxon>
    </lineage>
</organism>
<evidence type="ECO:0008006" key="4">
    <source>
        <dbReference type="Google" id="ProtNLM"/>
    </source>
</evidence>
<protein>
    <recommendedName>
        <fullName evidence="4">DUF4164 family protein</fullName>
    </recommendedName>
</protein>
<proteinExistence type="predicted"/>
<dbReference type="OrthoDB" id="8001694at2"/>
<dbReference type="EMBL" id="CCAZ020000002">
    <property type="protein sequence ID" value="CEG09406.1"/>
    <property type="molecule type" value="Genomic_DNA"/>
</dbReference>
<dbReference type="RefSeq" id="WP_048757946.1">
    <property type="nucleotide sequence ID" value="NZ_CCAZ020000002.1"/>
</dbReference>
<evidence type="ECO:0000256" key="1">
    <source>
        <dbReference type="SAM" id="MobiDB-lite"/>
    </source>
</evidence>
<dbReference type="Proteomes" id="UP000035762">
    <property type="component" value="Unassembled WGS sequence"/>
</dbReference>
<sequence length="112" mass="12125">MNDRKPNAFAAGETAAPAASSAASEIEAATRRLAAALDALESAVERRREYDRGSDELAARIQSLGVDRSRLANELDGTLVRSRELERTNREIAERLDVAIGTIRSVIEEDAS</sequence>
<dbReference type="STRING" id="1035.BN961_02832"/>
<evidence type="ECO:0000313" key="2">
    <source>
        <dbReference type="EMBL" id="CEG09406.1"/>
    </source>
</evidence>